<organism evidence="2 3">
    <name type="scientific">Mycena chlorophos</name>
    <name type="common">Agaric fungus</name>
    <name type="synonym">Agaricus chlorophos</name>
    <dbReference type="NCBI Taxonomy" id="658473"/>
    <lineage>
        <taxon>Eukaryota</taxon>
        <taxon>Fungi</taxon>
        <taxon>Dikarya</taxon>
        <taxon>Basidiomycota</taxon>
        <taxon>Agaricomycotina</taxon>
        <taxon>Agaricomycetes</taxon>
        <taxon>Agaricomycetidae</taxon>
        <taxon>Agaricales</taxon>
        <taxon>Marasmiineae</taxon>
        <taxon>Mycenaceae</taxon>
        <taxon>Mycena</taxon>
    </lineage>
</organism>
<evidence type="ECO:0000313" key="3">
    <source>
        <dbReference type="Proteomes" id="UP000815677"/>
    </source>
</evidence>
<dbReference type="Proteomes" id="UP000815677">
    <property type="component" value="Unassembled WGS sequence"/>
</dbReference>
<gene>
    <name evidence="2" type="ORF">MCHLO_07698</name>
</gene>
<feature type="region of interest" description="Disordered" evidence="1">
    <location>
        <begin position="104"/>
        <end position="239"/>
    </location>
</feature>
<name>A0ABQ0LKL8_MYCCL</name>
<reference evidence="2" key="1">
    <citation type="submission" date="2014-09" db="EMBL/GenBank/DDBJ databases">
        <title>Genome sequence of the luminous mushroom Mycena chlorophos for searching fungal bioluminescence genes.</title>
        <authorList>
            <person name="Tanaka Y."/>
            <person name="Kasuga D."/>
            <person name="Oba Y."/>
            <person name="Hase S."/>
            <person name="Sato K."/>
            <person name="Oba Y."/>
            <person name="Sakakibara Y."/>
        </authorList>
    </citation>
    <scope>NUCLEOTIDE SEQUENCE</scope>
</reference>
<feature type="compositionally biased region" description="Pro residues" evidence="1">
    <location>
        <begin position="63"/>
        <end position="74"/>
    </location>
</feature>
<feature type="compositionally biased region" description="Polar residues" evidence="1">
    <location>
        <begin position="132"/>
        <end position="142"/>
    </location>
</feature>
<proteinExistence type="predicted"/>
<protein>
    <submittedName>
        <fullName evidence="2">Uncharacterized protein</fullName>
    </submittedName>
</protein>
<dbReference type="EMBL" id="DF846482">
    <property type="protein sequence ID" value="GAT50456.1"/>
    <property type="molecule type" value="Genomic_DNA"/>
</dbReference>
<feature type="non-terminal residue" evidence="2">
    <location>
        <position position="455"/>
    </location>
</feature>
<feature type="compositionally biased region" description="Basic and acidic residues" evidence="1">
    <location>
        <begin position="106"/>
        <end position="130"/>
    </location>
</feature>
<feature type="compositionally biased region" description="Pro residues" evidence="1">
    <location>
        <begin position="30"/>
        <end position="55"/>
    </location>
</feature>
<keyword evidence="3" id="KW-1185">Reference proteome</keyword>
<evidence type="ECO:0000256" key="1">
    <source>
        <dbReference type="SAM" id="MobiDB-lite"/>
    </source>
</evidence>
<feature type="region of interest" description="Disordered" evidence="1">
    <location>
        <begin position="1"/>
        <end position="74"/>
    </location>
</feature>
<feature type="compositionally biased region" description="Polar residues" evidence="1">
    <location>
        <begin position="227"/>
        <end position="239"/>
    </location>
</feature>
<accession>A0ABQ0LKL8</accession>
<sequence>MSTRRLRSGREVRTDNTPARRAQKGTSEPSPTPELLPEPVPTPIFPVPEPEPVPVLPEHVPARPEPVPTLPEPVPTLPEAPLALPSQAVRVPVVPTLAETLPIESVRTERQPEADKAQEKPSEASFRERSTMAPSMTSTTRVLENRATFSGGDVASPPARFLPPTFTSPPTRFPRPSPPSLPVHDRTSPHTAHVSPLTRNSRSLPLLSFNEIPPRQQNLPPRVHPPQSASNPPSGAQQNAFSVFAGTDQPGTVPPKMSPVLSTITSLLCPAKPMTVTHPQPKYAPVFEDGAFSLPFWSDAIKAGNKHILAAKLSPDEATAALVDGFRSARVEAYVEDVRDDITAGLPWESFMDGLRDHICGKTWPAVIANEIATLHMTDTESFVDYHLRVRRANRYLQNTDYHVGDTAMRTVLTSGAVKELGESIRDDKSLADILTLPKWCVQDLHPALHAKPLV</sequence>
<feature type="compositionally biased region" description="Pro residues" evidence="1">
    <location>
        <begin position="171"/>
        <end position="181"/>
    </location>
</feature>
<evidence type="ECO:0000313" key="2">
    <source>
        <dbReference type="EMBL" id="GAT50456.1"/>
    </source>
</evidence>